<dbReference type="EMBL" id="JAWXYG010000008">
    <property type="protein sequence ID" value="KAK4264631.1"/>
    <property type="molecule type" value="Genomic_DNA"/>
</dbReference>
<dbReference type="InterPro" id="IPR001878">
    <property type="entry name" value="Znf_CCHC"/>
</dbReference>
<dbReference type="PROSITE" id="PS50158">
    <property type="entry name" value="ZF_CCHC"/>
    <property type="match status" value="1"/>
</dbReference>
<dbReference type="Proteomes" id="UP001293593">
    <property type="component" value="Unassembled WGS sequence"/>
</dbReference>
<dbReference type="GO" id="GO:0008270">
    <property type="term" value="F:zinc ion binding"/>
    <property type="evidence" value="ECO:0007669"/>
    <property type="project" value="UniProtKB-KW"/>
</dbReference>
<comment type="caution">
    <text evidence="3">The sequence shown here is derived from an EMBL/GenBank/DDBJ whole genome shotgun (WGS) entry which is preliminary data.</text>
</comment>
<dbReference type="InterPro" id="IPR040256">
    <property type="entry name" value="At4g02000-like"/>
</dbReference>
<dbReference type="InterPro" id="IPR025558">
    <property type="entry name" value="DUF4283"/>
</dbReference>
<organism evidence="3 4">
    <name type="scientific">Acacia crassicarpa</name>
    <name type="common">northern wattle</name>
    <dbReference type="NCBI Taxonomy" id="499986"/>
    <lineage>
        <taxon>Eukaryota</taxon>
        <taxon>Viridiplantae</taxon>
        <taxon>Streptophyta</taxon>
        <taxon>Embryophyta</taxon>
        <taxon>Tracheophyta</taxon>
        <taxon>Spermatophyta</taxon>
        <taxon>Magnoliopsida</taxon>
        <taxon>eudicotyledons</taxon>
        <taxon>Gunneridae</taxon>
        <taxon>Pentapetalae</taxon>
        <taxon>rosids</taxon>
        <taxon>fabids</taxon>
        <taxon>Fabales</taxon>
        <taxon>Fabaceae</taxon>
        <taxon>Caesalpinioideae</taxon>
        <taxon>mimosoid clade</taxon>
        <taxon>Acacieae</taxon>
        <taxon>Acacia</taxon>
    </lineage>
</organism>
<reference evidence="3" key="1">
    <citation type="submission" date="2023-10" db="EMBL/GenBank/DDBJ databases">
        <title>Chromosome-level genome of the transformable northern wattle, Acacia crassicarpa.</title>
        <authorList>
            <person name="Massaro I."/>
            <person name="Sinha N.R."/>
            <person name="Poethig S."/>
            <person name="Leichty A.R."/>
        </authorList>
    </citation>
    <scope>NUCLEOTIDE SEQUENCE</scope>
    <source>
        <strain evidence="3">Acra3RX</strain>
        <tissue evidence="3">Leaf</tissue>
    </source>
</reference>
<dbReference type="Pfam" id="PF14111">
    <property type="entry name" value="DUF4283"/>
    <property type="match status" value="1"/>
</dbReference>
<dbReference type="InterPro" id="IPR025836">
    <property type="entry name" value="Zn_knuckle_CX2CX4HX4C"/>
</dbReference>
<dbReference type="PANTHER" id="PTHR31286">
    <property type="entry name" value="GLYCINE-RICH CELL WALL STRUCTURAL PROTEIN 1.8-LIKE"/>
    <property type="match status" value="1"/>
</dbReference>
<dbReference type="GO" id="GO:0003676">
    <property type="term" value="F:nucleic acid binding"/>
    <property type="evidence" value="ECO:0007669"/>
    <property type="project" value="InterPro"/>
</dbReference>
<accession>A0AAE1J8R5</accession>
<dbReference type="Pfam" id="PF14392">
    <property type="entry name" value="zf-CCHC_4"/>
    <property type="match status" value="1"/>
</dbReference>
<dbReference type="PANTHER" id="PTHR31286:SF167">
    <property type="entry name" value="OS09G0268800 PROTEIN"/>
    <property type="match status" value="1"/>
</dbReference>
<gene>
    <name evidence="3" type="ORF">QN277_025783</name>
</gene>
<sequence>MAEGQSSGSMTRKQVVLTLDRSAEQGGGTLVGKIISSKNLNIPTVISMIKKSWNLDDEMEIHDLDRGQLTFLFRFHHVKDYARVLVGRPWSIQGCLLNLQVWEEFMVLEDVNFGEAPFWVQFHGLPLEAFEDANAKTLGNAIGESVMYEKPRIKGRLGRGIIRVRTLLNLKEPLNPGFWVPRAQKAPAWVTVKYERLPDFCYNCGCIGHKDRGCKLPVRRNSGEDAAKDFGSWLSIAGLRTIEDAVEVCNAAWCEAKFLEGRSPNLMSRRSWMPEEESPVVMKPDPRDLICQELFQLGKDSDDHSALGNSADSDLGGDKVASVDHNVFNADDDMASHVLLVAPFENMAYVANGVESPGDMEGGRDSNHDGLAVGKAQTEGFGELVKESPTGSEEGLGYHVEFPSEPETTQTSLIPFIGLSPISAISKSLNSCHLKRHIEDLEGSAGSKRQRKLSFEDQIIPTLDCSPVKQKQRGQRKNFRRLKSSIRSQCYK</sequence>
<evidence type="ECO:0000256" key="1">
    <source>
        <dbReference type="PROSITE-ProRule" id="PRU00047"/>
    </source>
</evidence>
<evidence type="ECO:0000313" key="4">
    <source>
        <dbReference type="Proteomes" id="UP001293593"/>
    </source>
</evidence>
<feature type="domain" description="CCHC-type" evidence="2">
    <location>
        <begin position="201"/>
        <end position="215"/>
    </location>
</feature>
<keyword evidence="1" id="KW-0863">Zinc-finger</keyword>
<keyword evidence="1" id="KW-0862">Zinc</keyword>
<proteinExistence type="predicted"/>
<keyword evidence="1" id="KW-0479">Metal-binding</keyword>
<dbReference type="AlphaFoldDB" id="A0AAE1J8R5"/>
<evidence type="ECO:0000259" key="2">
    <source>
        <dbReference type="PROSITE" id="PS50158"/>
    </source>
</evidence>
<name>A0AAE1J8R5_9FABA</name>
<evidence type="ECO:0000313" key="3">
    <source>
        <dbReference type="EMBL" id="KAK4264631.1"/>
    </source>
</evidence>
<keyword evidence="4" id="KW-1185">Reference proteome</keyword>
<protein>
    <recommendedName>
        <fullName evidence="2">CCHC-type domain-containing protein</fullName>
    </recommendedName>
</protein>